<protein>
    <recommendedName>
        <fullName evidence="4">Ribbon-helix-helix protein CopG domain-containing protein</fullName>
    </recommendedName>
</protein>
<gene>
    <name evidence="2" type="ORF">H9X91_01955</name>
</gene>
<evidence type="ECO:0000313" key="2">
    <source>
        <dbReference type="EMBL" id="MBM6850201.1"/>
    </source>
</evidence>
<sequence length="61" mass="7167">MNGKKSRNREQRTKPGTNQKQVPVRIVISQADFTRMKELERSRSLSREEIFLMGLRSCTSR</sequence>
<evidence type="ECO:0000313" key="3">
    <source>
        <dbReference type="Proteomes" id="UP000719500"/>
    </source>
</evidence>
<dbReference type="RefSeq" id="WP_195608001.1">
    <property type="nucleotide sequence ID" value="NZ_JACSNX010000001.1"/>
</dbReference>
<organism evidence="2 3">
    <name type="scientific">Oscillibacter valericigenes</name>
    <dbReference type="NCBI Taxonomy" id="351091"/>
    <lineage>
        <taxon>Bacteria</taxon>
        <taxon>Bacillati</taxon>
        <taxon>Bacillota</taxon>
        <taxon>Clostridia</taxon>
        <taxon>Eubacteriales</taxon>
        <taxon>Oscillospiraceae</taxon>
        <taxon>Oscillibacter</taxon>
    </lineage>
</organism>
<dbReference type="EMBL" id="JACSNX010000001">
    <property type="protein sequence ID" value="MBM6850201.1"/>
    <property type="molecule type" value="Genomic_DNA"/>
</dbReference>
<feature type="region of interest" description="Disordered" evidence="1">
    <location>
        <begin position="1"/>
        <end position="23"/>
    </location>
</feature>
<evidence type="ECO:0008006" key="4">
    <source>
        <dbReference type="Google" id="ProtNLM"/>
    </source>
</evidence>
<proteinExistence type="predicted"/>
<evidence type="ECO:0000256" key="1">
    <source>
        <dbReference type="SAM" id="MobiDB-lite"/>
    </source>
</evidence>
<accession>A0ABS2FTI5</accession>
<reference evidence="2 3" key="1">
    <citation type="journal article" date="2021" name="Sci. Rep.">
        <title>The distribution of antibiotic resistance genes in chicken gut microbiota commensals.</title>
        <authorList>
            <person name="Juricova H."/>
            <person name="Matiasovicova J."/>
            <person name="Kubasova T."/>
            <person name="Cejkova D."/>
            <person name="Rychlik I."/>
        </authorList>
    </citation>
    <scope>NUCLEOTIDE SEQUENCE [LARGE SCALE GENOMIC DNA]</scope>
    <source>
        <strain evidence="2 3">An411</strain>
    </source>
</reference>
<dbReference type="Proteomes" id="UP000719500">
    <property type="component" value="Unassembled WGS sequence"/>
</dbReference>
<comment type="caution">
    <text evidence="2">The sequence shown here is derived from an EMBL/GenBank/DDBJ whole genome shotgun (WGS) entry which is preliminary data.</text>
</comment>
<name>A0ABS2FTI5_9FIRM</name>
<keyword evidence="3" id="KW-1185">Reference proteome</keyword>